<dbReference type="GO" id="GO:0043683">
    <property type="term" value="P:type IV pilus assembly"/>
    <property type="evidence" value="ECO:0007669"/>
    <property type="project" value="InterPro"/>
</dbReference>
<sequence>MFMVRKVTKSITGFTLVEVMIVVAIISILATIAYPSYVDHVIRSNRAEALIELTRVANLQEQFFVDNNRYTDDLNELGLGGVAYETQSANYSIASVIANNATQFTLTATAQHRQTQDTGCTAITLTHTGQKDPLQASCWER</sequence>
<accession>A0A4P6PD71</accession>
<dbReference type="NCBIfam" id="TIGR02532">
    <property type="entry name" value="IV_pilin_GFxxxE"/>
    <property type="match status" value="1"/>
</dbReference>
<dbReference type="InterPro" id="IPR000983">
    <property type="entry name" value="Bac_GSPG_pilin"/>
</dbReference>
<evidence type="ECO:0000256" key="1">
    <source>
        <dbReference type="ARBA" id="ARBA00022481"/>
    </source>
</evidence>
<keyword evidence="2" id="KW-1133">Transmembrane helix</keyword>
<keyword evidence="2" id="KW-0472">Membrane</keyword>
<dbReference type="PRINTS" id="PR00813">
    <property type="entry name" value="BCTERIALGSPG"/>
</dbReference>
<proteinExistence type="predicted"/>
<dbReference type="InterPro" id="IPR012902">
    <property type="entry name" value="N_methyl_site"/>
</dbReference>
<dbReference type="Gene3D" id="3.30.700.10">
    <property type="entry name" value="Glycoprotein, Type 4 Pilin"/>
    <property type="match status" value="1"/>
</dbReference>
<gene>
    <name evidence="3" type="ORF">EMK97_06220</name>
</gene>
<organism evidence="3 4">
    <name type="scientific">Litorilituus sediminis</name>
    <dbReference type="NCBI Taxonomy" id="718192"/>
    <lineage>
        <taxon>Bacteria</taxon>
        <taxon>Pseudomonadati</taxon>
        <taxon>Pseudomonadota</taxon>
        <taxon>Gammaproteobacteria</taxon>
        <taxon>Alteromonadales</taxon>
        <taxon>Colwelliaceae</taxon>
        <taxon>Litorilituus</taxon>
    </lineage>
</organism>
<dbReference type="KEGG" id="lsd:EMK97_06220"/>
<dbReference type="SUPFAM" id="SSF54523">
    <property type="entry name" value="Pili subunits"/>
    <property type="match status" value="1"/>
</dbReference>
<evidence type="ECO:0000256" key="2">
    <source>
        <dbReference type="SAM" id="Phobius"/>
    </source>
</evidence>
<evidence type="ECO:0000313" key="3">
    <source>
        <dbReference type="EMBL" id="QBG37735.1"/>
    </source>
</evidence>
<dbReference type="Proteomes" id="UP000290244">
    <property type="component" value="Chromosome"/>
</dbReference>
<reference evidence="3 4" key="1">
    <citation type="submission" date="2018-12" db="EMBL/GenBank/DDBJ databases">
        <title>Complete genome of Litorilituus sediminis.</title>
        <authorList>
            <person name="Liu A."/>
            <person name="Rong J."/>
        </authorList>
    </citation>
    <scope>NUCLEOTIDE SEQUENCE [LARGE SCALE GENOMIC DNA]</scope>
    <source>
        <strain evidence="3 4">JCM 17549</strain>
    </source>
</reference>
<feature type="transmembrane region" description="Helical" evidence="2">
    <location>
        <begin position="12"/>
        <end position="34"/>
    </location>
</feature>
<protein>
    <submittedName>
        <fullName evidence="3">Type IV pilin protein</fullName>
    </submittedName>
</protein>
<dbReference type="InterPro" id="IPR031982">
    <property type="entry name" value="PilE-like"/>
</dbReference>
<dbReference type="InterPro" id="IPR045584">
    <property type="entry name" value="Pilin-like"/>
</dbReference>
<keyword evidence="4" id="KW-1185">Reference proteome</keyword>
<dbReference type="GO" id="GO:0015627">
    <property type="term" value="C:type II protein secretion system complex"/>
    <property type="evidence" value="ECO:0007669"/>
    <property type="project" value="InterPro"/>
</dbReference>
<name>A0A4P6PD71_9GAMM</name>
<keyword evidence="1" id="KW-0488">Methylation</keyword>
<dbReference type="Pfam" id="PF16732">
    <property type="entry name" value="ComP_DUS"/>
    <property type="match status" value="1"/>
</dbReference>
<dbReference type="PROSITE" id="PS00409">
    <property type="entry name" value="PROKAR_NTER_METHYL"/>
    <property type="match status" value="1"/>
</dbReference>
<dbReference type="GO" id="GO:0015628">
    <property type="term" value="P:protein secretion by the type II secretion system"/>
    <property type="evidence" value="ECO:0007669"/>
    <property type="project" value="InterPro"/>
</dbReference>
<evidence type="ECO:0000313" key="4">
    <source>
        <dbReference type="Proteomes" id="UP000290244"/>
    </source>
</evidence>
<dbReference type="OrthoDB" id="5296638at2"/>
<dbReference type="EMBL" id="CP034759">
    <property type="protein sequence ID" value="QBG37735.1"/>
    <property type="molecule type" value="Genomic_DNA"/>
</dbReference>
<dbReference type="AlphaFoldDB" id="A0A4P6PD71"/>
<dbReference type="Pfam" id="PF07963">
    <property type="entry name" value="N_methyl"/>
    <property type="match status" value="1"/>
</dbReference>
<keyword evidence="2" id="KW-0812">Transmembrane</keyword>